<evidence type="ECO:0000313" key="3">
    <source>
        <dbReference type="Proteomes" id="UP000030760"/>
    </source>
</evidence>
<name>M3FFH4_9ACTN</name>
<accession>M3FFH4</accession>
<reference evidence="3" key="1">
    <citation type="journal article" date="2013" name="Genome Announc.">
        <title>Draft Genome Sequence of Streptomyces bottropensis ATCC 25435, a Bottromycin-Producing Actinomycete.</title>
        <authorList>
            <person name="Zhang H."/>
            <person name="Zhou W."/>
            <person name="Zhuang Y."/>
            <person name="Liang X."/>
            <person name="Liu T."/>
        </authorList>
    </citation>
    <scope>NUCLEOTIDE SEQUENCE [LARGE SCALE GENOMIC DNA]</scope>
    <source>
        <strain evidence="3">ATCC 25435</strain>
    </source>
</reference>
<dbReference type="Proteomes" id="UP000030760">
    <property type="component" value="Unassembled WGS sequence"/>
</dbReference>
<feature type="compositionally biased region" description="Basic residues" evidence="1">
    <location>
        <begin position="57"/>
        <end position="70"/>
    </location>
</feature>
<dbReference type="EMBL" id="KB405097">
    <property type="protein sequence ID" value="EMF50714.1"/>
    <property type="molecule type" value="Genomic_DNA"/>
</dbReference>
<proteinExistence type="predicted"/>
<protein>
    <submittedName>
        <fullName evidence="2">Uncharacterized protein</fullName>
    </submittedName>
</protein>
<evidence type="ECO:0000256" key="1">
    <source>
        <dbReference type="SAM" id="MobiDB-lite"/>
    </source>
</evidence>
<dbReference type="AlphaFoldDB" id="M3FFH4"/>
<feature type="region of interest" description="Disordered" evidence="1">
    <location>
        <begin position="29"/>
        <end position="76"/>
    </location>
</feature>
<sequence>MTGPPPPPVGLSRPRLGCTHVLLNASYVPTGRHADTGRYGGTGRPRHHETSEPTGRTRSRARPVSHRRSSRLFASY</sequence>
<evidence type="ECO:0000313" key="2">
    <source>
        <dbReference type="EMBL" id="EMF50714.1"/>
    </source>
</evidence>
<organism evidence="2 3">
    <name type="scientific">Streptomyces bottropensis ATCC 25435</name>
    <dbReference type="NCBI Taxonomy" id="1054862"/>
    <lineage>
        <taxon>Bacteria</taxon>
        <taxon>Bacillati</taxon>
        <taxon>Actinomycetota</taxon>
        <taxon>Actinomycetes</taxon>
        <taxon>Kitasatosporales</taxon>
        <taxon>Streptomycetaceae</taxon>
        <taxon>Streptomyces</taxon>
    </lineage>
</organism>
<gene>
    <name evidence="2" type="ORF">SBD_7432</name>
</gene>